<feature type="chain" id="PRO_5007152046" evidence="1">
    <location>
        <begin position="23"/>
        <end position="66"/>
    </location>
</feature>
<evidence type="ECO:0000313" key="2">
    <source>
        <dbReference type="EMBL" id="KUM48141.1"/>
    </source>
</evidence>
<dbReference type="EMBL" id="LKAM01000006">
    <property type="protein sequence ID" value="KUM48141.1"/>
    <property type="molecule type" value="Genomic_DNA"/>
</dbReference>
<name>A0A117NHC1_PICGL</name>
<evidence type="ECO:0000256" key="1">
    <source>
        <dbReference type="SAM" id="SignalP"/>
    </source>
</evidence>
<comment type="caution">
    <text evidence="2">The sequence shown here is derived from an EMBL/GenBank/DDBJ whole genome shotgun (WGS) entry which is preliminary data.</text>
</comment>
<sequence length="66" mass="7593">MNLVIVIQSMMLVSVIQRFVMGSSHRMGDTNHHLMGDGHHLISLLLFESKSPFFGEGLREFLWHNL</sequence>
<gene>
    <name evidence="2" type="ORF">ABT39_MTgene5137</name>
</gene>
<keyword evidence="2" id="KW-0496">Mitochondrion</keyword>
<geneLocation type="mitochondrion" evidence="2"/>
<reference evidence="2" key="1">
    <citation type="journal article" date="2015" name="Genome Biol. Evol.">
        <title>Organellar Genomes of White Spruce (Picea glauca): Assembly and Annotation.</title>
        <authorList>
            <person name="Jackman S.D."/>
            <person name="Warren R.L."/>
            <person name="Gibb E.A."/>
            <person name="Vandervalk B.P."/>
            <person name="Mohamadi H."/>
            <person name="Chu J."/>
            <person name="Raymond A."/>
            <person name="Pleasance S."/>
            <person name="Coope R."/>
            <person name="Wildung M.R."/>
            <person name="Ritland C.E."/>
            <person name="Bousquet J."/>
            <person name="Jones S.J."/>
            <person name="Bohlmann J."/>
            <person name="Birol I."/>
        </authorList>
    </citation>
    <scope>NUCLEOTIDE SEQUENCE [LARGE SCALE GENOMIC DNA]</scope>
    <source>
        <tissue evidence="2">Flushing bud</tissue>
    </source>
</reference>
<protein>
    <submittedName>
        <fullName evidence="2">Uncharacterized protein</fullName>
    </submittedName>
</protein>
<feature type="signal peptide" evidence="1">
    <location>
        <begin position="1"/>
        <end position="22"/>
    </location>
</feature>
<organism evidence="2">
    <name type="scientific">Picea glauca</name>
    <name type="common">White spruce</name>
    <name type="synonym">Pinus glauca</name>
    <dbReference type="NCBI Taxonomy" id="3330"/>
    <lineage>
        <taxon>Eukaryota</taxon>
        <taxon>Viridiplantae</taxon>
        <taxon>Streptophyta</taxon>
        <taxon>Embryophyta</taxon>
        <taxon>Tracheophyta</taxon>
        <taxon>Spermatophyta</taxon>
        <taxon>Pinopsida</taxon>
        <taxon>Pinidae</taxon>
        <taxon>Conifers I</taxon>
        <taxon>Pinales</taxon>
        <taxon>Pinaceae</taxon>
        <taxon>Picea</taxon>
    </lineage>
</organism>
<dbReference type="AlphaFoldDB" id="A0A117NHC1"/>
<accession>A0A117NHC1</accession>
<proteinExistence type="predicted"/>
<keyword evidence="1" id="KW-0732">Signal</keyword>